<comment type="caution">
    <text evidence="2">The sequence shown here is derived from an EMBL/GenBank/DDBJ whole genome shotgun (WGS) entry which is preliminary data.</text>
</comment>
<dbReference type="EMBL" id="SUKA01000006">
    <property type="protein sequence ID" value="TJY63575.1"/>
    <property type="molecule type" value="Genomic_DNA"/>
</dbReference>
<protein>
    <recommendedName>
        <fullName evidence="4">DUF4843 domain-containing protein</fullName>
    </recommendedName>
</protein>
<dbReference type="AlphaFoldDB" id="A0A4U0GWR7"/>
<keyword evidence="3" id="KW-1185">Reference proteome</keyword>
<keyword evidence="1" id="KW-0732">Signal</keyword>
<gene>
    <name evidence="2" type="ORF">FAZ19_18550</name>
</gene>
<dbReference type="PROSITE" id="PS51257">
    <property type="entry name" value="PROKAR_LIPOPROTEIN"/>
    <property type="match status" value="1"/>
</dbReference>
<accession>A0A4U0GWR7</accession>
<reference evidence="2 3" key="1">
    <citation type="submission" date="2019-04" db="EMBL/GenBank/DDBJ databases">
        <title>Sphingobacterium olei sp. nov., isolated from oil-contaminated soil.</title>
        <authorList>
            <person name="Liu B."/>
        </authorList>
    </citation>
    <scope>NUCLEOTIDE SEQUENCE [LARGE SCALE GENOMIC DNA]</scope>
    <source>
        <strain evidence="2 3">Y3L14</strain>
    </source>
</reference>
<evidence type="ECO:0000313" key="3">
    <source>
        <dbReference type="Proteomes" id="UP000309872"/>
    </source>
</evidence>
<sequence>MKKIYLVLLAIPLLFQACTKDDPTPEIDQEEVRGLTITFTEVEGEIHGDHYDYHDIDNPETESIEFTGTDLIPPVGAHVHLEVGKSYRFNIKMLDAHGRETQQTFVDRDDIHYAFILGVPTESLYVEYADTKTDGTEANVGVQGYFTVLKPTSTFEMNYVMRHLNAGVKANINTSTDWSATDYRKFTGANDVDIKFDMHFVEDHNDDDH</sequence>
<name>A0A4U0GWR7_9SPHI</name>
<organism evidence="2 3">
    <name type="scientific">Sphingobacterium alkalisoli</name>
    <dbReference type="NCBI Taxonomy" id="1874115"/>
    <lineage>
        <taxon>Bacteria</taxon>
        <taxon>Pseudomonadati</taxon>
        <taxon>Bacteroidota</taxon>
        <taxon>Sphingobacteriia</taxon>
        <taxon>Sphingobacteriales</taxon>
        <taxon>Sphingobacteriaceae</taxon>
        <taxon>Sphingobacterium</taxon>
    </lineage>
</organism>
<proteinExistence type="predicted"/>
<dbReference type="RefSeq" id="WP_136822249.1">
    <property type="nucleotide sequence ID" value="NZ_BMJX01000006.1"/>
</dbReference>
<evidence type="ECO:0008006" key="4">
    <source>
        <dbReference type="Google" id="ProtNLM"/>
    </source>
</evidence>
<feature type="signal peptide" evidence="1">
    <location>
        <begin position="1"/>
        <end position="19"/>
    </location>
</feature>
<feature type="chain" id="PRO_5020507330" description="DUF4843 domain-containing protein" evidence="1">
    <location>
        <begin position="20"/>
        <end position="209"/>
    </location>
</feature>
<evidence type="ECO:0000313" key="2">
    <source>
        <dbReference type="EMBL" id="TJY63575.1"/>
    </source>
</evidence>
<dbReference type="Proteomes" id="UP000309872">
    <property type="component" value="Unassembled WGS sequence"/>
</dbReference>
<dbReference type="OrthoDB" id="978436at2"/>
<evidence type="ECO:0000256" key="1">
    <source>
        <dbReference type="SAM" id="SignalP"/>
    </source>
</evidence>